<dbReference type="InterPro" id="IPR000688">
    <property type="entry name" value="HypA/HybF"/>
</dbReference>
<evidence type="ECO:0000313" key="6">
    <source>
        <dbReference type="Proteomes" id="UP001501842"/>
    </source>
</evidence>
<comment type="function">
    <text evidence="4">Involved in the maturation of [NiFe] hydrogenases. Required for nickel insertion into the metal center of the hydrogenase.</text>
</comment>
<proteinExistence type="inferred from homology"/>
<comment type="caution">
    <text evidence="5">The sequence shown here is derived from an EMBL/GenBank/DDBJ whole genome shotgun (WGS) entry which is preliminary data.</text>
</comment>
<keyword evidence="3 4" id="KW-0862">Zinc</keyword>
<evidence type="ECO:0000256" key="3">
    <source>
        <dbReference type="ARBA" id="ARBA00022833"/>
    </source>
</evidence>
<feature type="binding site" evidence="4">
    <location>
        <position position="69"/>
    </location>
    <ligand>
        <name>Zn(2+)</name>
        <dbReference type="ChEBI" id="CHEBI:29105"/>
    </ligand>
</feature>
<name>A0ABN3URT0_9ACTN</name>
<accession>A0ABN3URT0</accession>
<dbReference type="Pfam" id="PF01155">
    <property type="entry name" value="HypA"/>
    <property type="match status" value="1"/>
</dbReference>
<dbReference type="Proteomes" id="UP001501842">
    <property type="component" value="Unassembled WGS sequence"/>
</dbReference>
<keyword evidence="6" id="KW-1185">Reference proteome</keyword>
<keyword evidence="1 4" id="KW-0533">Nickel</keyword>
<dbReference type="HAMAP" id="MF_00213">
    <property type="entry name" value="HypA_HybF"/>
    <property type="match status" value="1"/>
</dbReference>
<reference evidence="5 6" key="1">
    <citation type="journal article" date="2019" name="Int. J. Syst. Evol. Microbiol.">
        <title>The Global Catalogue of Microorganisms (GCM) 10K type strain sequencing project: providing services to taxonomists for standard genome sequencing and annotation.</title>
        <authorList>
            <consortium name="The Broad Institute Genomics Platform"/>
            <consortium name="The Broad Institute Genome Sequencing Center for Infectious Disease"/>
            <person name="Wu L."/>
            <person name="Ma J."/>
        </authorList>
    </citation>
    <scope>NUCLEOTIDE SEQUENCE [LARGE SCALE GENOMIC DNA]</scope>
    <source>
        <strain evidence="5 6">JCM 8201</strain>
    </source>
</reference>
<dbReference type="PIRSF" id="PIRSF004761">
    <property type="entry name" value="Hydrgn_mat_HypA"/>
    <property type="match status" value="1"/>
</dbReference>
<evidence type="ECO:0000256" key="1">
    <source>
        <dbReference type="ARBA" id="ARBA00022596"/>
    </source>
</evidence>
<evidence type="ECO:0000313" key="5">
    <source>
        <dbReference type="EMBL" id="GAA2737682.1"/>
    </source>
</evidence>
<evidence type="ECO:0000256" key="4">
    <source>
        <dbReference type="HAMAP-Rule" id="MF_00213"/>
    </source>
</evidence>
<protein>
    <recommendedName>
        <fullName evidence="4">Hydrogenase maturation factor HypA</fullName>
    </recommendedName>
</protein>
<gene>
    <name evidence="4 5" type="primary">hypA</name>
    <name evidence="5" type="ORF">GCM10010439_68760</name>
</gene>
<comment type="similarity">
    <text evidence="4">Belongs to the HypA/HybF family.</text>
</comment>
<sequence length="120" mass="12097">MHELGLCDAIVRAVLERADGRRVSGVKVRISGHPVDPGVIDMGFQLAAAGTPAEGARVELVQEPASVRCRACGAENPADAVPNLVVCPSCGGLDVETAEAMGHGAVLESITVDEPAGAGG</sequence>
<feature type="binding site" evidence="4">
    <location>
        <position position="90"/>
    </location>
    <ligand>
        <name>Zn(2+)</name>
        <dbReference type="ChEBI" id="CHEBI:29105"/>
    </ligand>
</feature>
<feature type="binding site" evidence="4">
    <location>
        <position position="87"/>
    </location>
    <ligand>
        <name>Zn(2+)</name>
        <dbReference type="ChEBI" id="CHEBI:29105"/>
    </ligand>
</feature>
<dbReference type="Gene3D" id="3.30.2320.80">
    <property type="match status" value="1"/>
</dbReference>
<feature type="binding site" evidence="4">
    <location>
        <position position="2"/>
    </location>
    <ligand>
        <name>Ni(2+)</name>
        <dbReference type="ChEBI" id="CHEBI:49786"/>
    </ligand>
</feature>
<dbReference type="PANTHER" id="PTHR34535">
    <property type="entry name" value="HYDROGENASE MATURATION FACTOR HYPA"/>
    <property type="match status" value="1"/>
</dbReference>
<dbReference type="EMBL" id="BAAATZ010000035">
    <property type="protein sequence ID" value="GAA2737682.1"/>
    <property type="molecule type" value="Genomic_DNA"/>
</dbReference>
<evidence type="ECO:0000256" key="2">
    <source>
        <dbReference type="ARBA" id="ARBA00022723"/>
    </source>
</evidence>
<feature type="binding site" evidence="4">
    <location>
        <position position="72"/>
    </location>
    <ligand>
        <name>Zn(2+)</name>
        <dbReference type="ChEBI" id="CHEBI:29105"/>
    </ligand>
</feature>
<keyword evidence="2 4" id="KW-0479">Metal-binding</keyword>
<organism evidence="5 6">
    <name type="scientific">Actinocorallia aurantiaca</name>
    <dbReference type="NCBI Taxonomy" id="46204"/>
    <lineage>
        <taxon>Bacteria</taxon>
        <taxon>Bacillati</taxon>
        <taxon>Actinomycetota</taxon>
        <taxon>Actinomycetes</taxon>
        <taxon>Streptosporangiales</taxon>
        <taxon>Thermomonosporaceae</taxon>
        <taxon>Actinocorallia</taxon>
    </lineage>
</organism>
<dbReference type="RefSeq" id="WP_344457288.1">
    <property type="nucleotide sequence ID" value="NZ_BAAATZ010000035.1"/>
</dbReference>
<dbReference type="PANTHER" id="PTHR34535:SF3">
    <property type="entry name" value="HYDROGENASE MATURATION FACTOR HYPA"/>
    <property type="match status" value="1"/>
</dbReference>